<evidence type="ECO:0000259" key="1">
    <source>
        <dbReference type="Pfam" id="PF01636"/>
    </source>
</evidence>
<reference evidence="2 3" key="1">
    <citation type="journal article" date="2009" name="Int. J. Syst. Evol. Microbiol.">
        <title>Paenibacillus contaminans sp. nov., isolated from a contaminated laboratory plate.</title>
        <authorList>
            <person name="Chou J.H."/>
            <person name="Lee J.H."/>
            <person name="Lin M.C."/>
            <person name="Chang P.S."/>
            <person name="Arun A.B."/>
            <person name="Young C.C."/>
            <person name="Chen W.M."/>
        </authorList>
    </citation>
    <scope>NUCLEOTIDE SEQUENCE [LARGE SCALE GENOMIC DNA]</scope>
    <source>
        <strain evidence="2 3">CKOBP-6</strain>
    </source>
</reference>
<feature type="domain" description="Aminoglycoside phosphotransferase" evidence="1">
    <location>
        <begin position="24"/>
        <end position="81"/>
    </location>
</feature>
<dbReference type="InterPro" id="IPR002575">
    <property type="entry name" value="Aminoglycoside_PTrfase"/>
</dbReference>
<keyword evidence="3" id="KW-1185">Reference proteome</keyword>
<accession>A0A329M1D5</accession>
<sequence length="186" mass="21829">MLCFVNNFQKLIKKIHLLPKCFESFGLIHGDFCYGNYSVKADGTITVFDFDESQYGWFVQDISVNLFYGIAVPSEDENAISFTQRYLTYFLEGYSEENSIEYKLLLEQLGIFLDLRQAVLYSSLHRNGDIKNLDRWSKTFLERSEKNMLLEGPFIDIEKLKLWIFGRKVNINYTRAVIEHMGTRVE</sequence>
<evidence type="ECO:0000313" key="2">
    <source>
        <dbReference type="EMBL" id="RAV13578.1"/>
    </source>
</evidence>
<dbReference type="Pfam" id="PF01636">
    <property type="entry name" value="APH"/>
    <property type="match status" value="1"/>
</dbReference>
<proteinExistence type="predicted"/>
<dbReference type="SUPFAM" id="SSF56112">
    <property type="entry name" value="Protein kinase-like (PK-like)"/>
    <property type="match status" value="1"/>
</dbReference>
<comment type="caution">
    <text evidence="2">The sequence shown here is derived from an EMBL/GenBank/DDBJ whole genome shotgun (WGS) entry which is preliminary data.</text>
</comment>
<protein>
    <recommendedName>
        <fullName evidence="1">Aminoglycoside phosphotransferase domain-containing protein</fullName>
    </recommendedName>
</protein>
<dbReference type="AlphaFoldDB" id="A0A329M1D5"/>
<dbReference type="InterPro" id="IPR011009">
    <property type="entry name" value="Kinase-like_dom_sf"/>
</dbReference>
<name>A0A329M1D5_9BACL</name>
<gene>
    <name evidence="2" type="ORF">DQG23_32810</name>
</gene>
<dbReference type="Gene3D" id="3.90.1200.10">
    <property type="match status" value="1"/>
</dbReference>
<dbReference type="EMBL" id="QMFB01000029">
    <property type="protein sequence ID" value="RAV13578.1"/>
    <property type="molecule type" value="Genomic_DNA"/>
</dbReference>
<dbReference type="Proteomes" id="UP000250369">
    <property type="component" value="Unassembled WGS sequence"/>
</dbReference>
<evidence type="ECO:0000313" key="3">
    <source>
        <dbReference type="Proteomes" id="UP000250369"/>
    </source>
</evidence>
<organism evidence="2 3">
    <name type="scientific">Paenibacillus contaminans</name>
    <dbReference type="NCBI Taxonomy" id="450362"/>
    <lineage>
        <taxon>Bacteria</taxon>
        <taxon>Bacillati</taxon>
        <taxon>Bacillota</taxon>
        <taxon>Bacilli</taxon>
        <taxon>Bacillales</taxon>
        <taxon>Paenibacillaceae</taxon>
        <taxon>Paenibacillus</taxon>
    </lineage>
</organism>